<proteinExistence type="predicted"/>
<evidence type="ECO:0000313" key="1">
    <source>
        <dbReference type="EMBL" id="KAG8012463.1"/>
    </source>
</evidence>
<name>A0ACB7FF39_NIBAL</name>
<evidence type="ECO:0000313" key="2">
    <source>
        <dbReference type="Proteomes" id="UP000805704"/>
    </source>
</evidence>
<dbReference type="EMBL" id="CM024800">
    <property type="protein sequence ID" value="KAG8012463.1"/>
    <property type="molecule type" value="Genomic_DNA"/>
</dbReference>
<reference evidence="1" key="1">
    <citation type="submission" date="2020-04" db="EMBL/GenBank/DDBJ databases">
        <title>A chromosome-scale assembly and high-density genetic map of the yellow drum (Nibea albiflora) genome.</title>
        <authorList>
            <person name="Xu D."/>
            <person name="Zhang W."/>
            <person name="Chen R."/>
            <person name="Tan P."/>
            <person name="Wang L."/>
            <person name="Song H."/>
            <person name="Tian L."/>
            <person name="Zhu Q."/>
            <person name="Wang B."/>
        </authorList>
    </citation>
    <scope>NUCLEOTIDE SEQUENCE</scope>
    <source>
        <strain evidence="1">ZJHYS-2018</strain>
    </source>
</reference>
<dbReference type="Proteomes" id="UP000805704">
    <property type="component" value="Chromosome 12"/>
</dbReference>
<accession>A0ACB7FF39</accession>
<keyword evidence="2" id="KW-1185">Reference proteome</keyword>
<gene>
    <name evidence="1" type="ORF">GBF38_020229</name>
</gene>
<sequence length="194" mass="21915">MPVLNQGSIHHPPLSQPRTTNPNWLPVVILAQSSTVHSNPPRDRAVGKNRTNFDVKALFPAASRIKRAVNPTFHNSFDDVHLLFEILLAGHFEDSGGFSVQDAELASLRKTRNLRVICEEIIPRKLTDIFRLISDLSNHDGHLHQDDFERTLLTLVYSAQQMVNATAGKQREVWEESFVSLYKAIKQDLIGTNE</sequence>
<organism evidence="1 2">
    <name type="scientific">Nibea albiflora</name>
    <name type="common">Yellow drum</name>
    <name type="synonym">Corvina albiflora</name>
    <dbReference type="NCBI Taxonomy" id="240163"/>
    <lineage>
        <taxon>Eukaryota</taxon>
        <taxon>Metazoa</taxon>
        <taxon>Chordata</taxon>
        <taxon>Craniata</taxon>
        <taxon>Vertebrata</taxon>
        <taxon>Euteleostomi</taxon>
        <taxon>Actinopterygii</taxon>
        <taxon>Neopterygii</taxon>
        <taxon>Teleostei</taxon>
        <taxon>Neoteleostei</taxon>
        <taxon>Acanthomorphata</taxon>
        <taxon>Eupercaria</taxon>
        <taxon>Sciaenidae</taxon>
        <taxon>Nibea</taxon>
    </lineage>
</organism>
<comment type="caution">
    <text evidence="1">The sequence shown here is derived from an EMBL/GenBank/DDBJ whole genome shotgun (WGS) entry which is preliminary data.</text>
</comment>
<protein>
    <submittedName>
        <fullName evidence="1">Uncharacterized protein</fullName>
    </submittedName>
</protein>